<gene>
    <name evidence="2" type="ORF">NDU88_011764</name>
</gene>
<sequence length="187" mass="20951">MIHFGPMLCRAAAILLACYCVLNKCPVLQERGSRRVAQGVRAISPRFSRVFGLSALGSELSRARVQRLPPSRFFNVVVARPRSPPQPLFFSRRSLLRIYRSGFRSPGPILPIIYGVWKCYYFGRALFTAPERRAKRAASLAAGHAPVKHIIVISLHKLMLMTILSPTVPFLISLLPKSKLLKTKTLN</sequence>
<dbReference type="AlphaFoldDB" id="A0AAV7QZJ0"/>
<evidence type="ECO:0000313" key="2">
    <source>
        <dbReference type="EMBL" id="KAJ1145478.1"/>
    </source>
</evidence>
<dbReference type="EMBL" id="JANPWB010000010">
    <property type="protein sequence ID" value="KAJ1145478.1"/>
    <property type="molecule type" value="Genomic_DNA"/>
</dbReference>
<accession>A0AAV7QZJ0</accession>
<reference evidence="2" key="1">
    <citation type="journal article" date="2022" name="bioRxiv">
        <title>Sequencing and chromosome-scale assembly of the giantPleurodeles waltlgenome.</title>
        <authorList>
            <person name="Brown T."/>
            <person name="Elewa A."/>
            <person name="Iarovenko S."/>
            <person name="Subramanian E."/>
            <person name="Araus A.J."/>
            <person name="Petzold A."/>
            <person name="Susuki M."/>
            <person name="Suzuki K.-i.T."/>
            <person name="Hayashi T."/>
            <person name="Toyoda A."/>
            <person name="Oliveira C."/>
            <person name="Osipova E."/>
            <person name="Leigh N.D."/>
            <person name="Simon A."/>
            <person name="Yun M.H."/>
        </authorList>
    </citation>
    <scope>NUCLEOTIDE SEQUENCE</scope>
    <source>
        <strain evidence="2">20211129_DDA</strain>
        <tissue evidence="2">Liver</tissue>
    </source>
</reference>
<organism evidence="2 3">
    <name type="scientific">Pleurodeles waltl</name>
    <name type="common">Iberian ribbed newt</name>
    <dbReference type="NCBI Taxonomy" id="8319"/>
    <lineage>
        <taxon>Eukaryota</taxon>
        <taxon>Metazoa</taxon>
        <taxon>Chordata</taxon>
        <taxon>Craniata</taxon>
        <taxon>Vertebrata</taxon>
        <taxon>Euteleostomi</taxon>
        <taxon>Amphibia</taxon>
        <taxon>Batrachia</taxon>
        <taxon>Caudata</taxon>
        <taxon>Salamandroidea</taxon>
        <taxon>Salamandridae</taxon>
        <taxon>Pleurodelinae</taxon>
        <taxon>Pleurodeles</taxon>
    </lineage>
</organism>
<proteinExistence type="predicted"/>
<evidence type="ECO:0000313" key="3">
    <source>
        <dbReference type="Proteomes" id="UP001066276"/>
    </source>
</evidence>
<name>A0AAV7QZJ0_PLEWA</name>
<feature type="signal peptide" evidence="1">
    <location>
        <begin position="1"/>
        <end position="23"/>
    </location>
</feature>
<evidence type="ECO:0008006" key="4">
    <source>
        <dbReference type="Google" id="ProtNLM"/>
    </source>
</evidence>
<evidence type="ECO:0000256" key="1">
    <source>
        <dbReference type="SAM" id="SignalP"/>
    </source>
</evidence>
<dbReference type="Proteomes" id="UP001066276">
    <property type="component" value="Chromosome 6"/>
</dbReference>
<protein>
    <recommendedName>
        <fullName evidence="4">Secreted protein</fullName>
    </recommendedName>
</protein>
<keyword evidence="3" id="KW-1185">Reference proteome</keyword>
<comment type="caution">
    <text evidence="2">The sequence shown here is derived from an EMBL/GenBank/DDBJ whole genome shotgun (WGS) entry which is preliminary data.</text>
</comment>
<keyword evidence="1" id="KW-0732">Signal</keyword>
<feature type="chain" id="PRO_5043731408" description="Secreted protein" evidence="1">
    <location>
        <begin position="24"/>
        <end position="187"/>
    </location>
</feature>